<dbReference type="GO" id="GO:0003700">
    <property type="term" value="F:DNA-binding transcription factor activity"/>
    <property type="evidence" value="ECO:0007669"/>
    <property type="project" value="InterPro"/>
</dbReference>
<evidence type="ECO:0000256" key="3">
    <source>
        <dbReference type="ARBA" id="ARBA00023163"/>
    </source>
</evidence>
<comment type="subcellular location">
    <subcellularLocation>
        <location evidence="1">Nucleus</location>
    </subcellularLocation>
</comment>
<sequence length="245" mass="27510">MEIDSMDGSNWLADYGYVEDEVDFFQPSSGFASWASPAFGCSSDLSVEVNYSFTDSDSLKMPSCRKRLKPDSCNALGSKAGREKTRRDKLNERHELSHELISIKLRFLELTSILEPGKPPKTDKAVILSDAVRTVTQLRAETEELKESNGQLQEKIKELKAEKNELRDEKQRLKADKEKLEQQVKAMSVQMSYLPHLSAMFAAQGQATSNKLMPYIGFPGAAMWQFMSPSVIDTSQDHVQRPPAA</sequence>
<evidence type="ECO:0000256" key="2">
    <source>
        <dbReference type="ARBA" id="ARBA00023015"/>
    </source>
</evidence>
<feature type="domain" description="BHLH" evidence="6">
    <location>
        <begin position="74"/>
        <end position="138"/>
    </location>
</feature>
<organism evidence="7 8">
    <name type="scientific">Punica granatum</name>
    <name type="common">Pomegranate</name>
    <dbReference type="NCBI Taxonomy" id="22663"/>
    <lineage>
        <taxon>Eukaryota</taxon>
        <taxon>Viridiplantae</taxon>
        <taxon>Streptophyta</taxon>
        <taxon>Embryophyta</taxon>
        <taxon>Tracheophyta</taxon>
        <taxon>Spermatophyta</taxon>
        <taxon>Magnoliopsida</taxon>
        <taxon>eudicotyledons</taxon>
        <taxon>Gunneridae</taxon>
        <taxon>Pentapetalae</taxon>
        <taxon>rosids</taxon>
        <taxon>malvids</taxon>
        <taxon>Myrtales</taxon>
        <taxon>Lythraceae</taxon>
        <taxon>Punica</taxon>
    </lineage>
</organism>
<protein>
    <recommendedName>
        <fullName evidence="6">BHLH domain-containing protein</fullName>
    </recommendedName>
</protein>
<dbReference type="InterPro" id="IPR044818">
    <property type="entry name" value="ILR3-like"/>
</dbReference>
<dbReference type="Proteomes" id="UP000197138">
    <property type="component" value="Unassembled WGS sequence"/>
</dbReference>
<proteinExistence type="predicted"/>
<evidence type="ECO:0000256" key="4">
    <source>
        <dbReference type="ARBA" id="ARBA00023242"/>
    </source>
</evidence>
<evidence type="ECO:0000256" key="1">
    <source>
        <dbReference type="ARBA" id="ARBA00004123"/>
    </source>
</evidence>
<dbReference type="PANTHER" id="PTHR46133">
    <property type="entry name" value="BHLH TRANSCRIPTION FACTOR"/>
    <property type="match status" value="1"/>
</dbReference>
<evidence type="ECO:0000313" key="8">
    <source>
        <dbReference type="Proteomes" id="UP000197138"/>
    </source>
</evidence>
<dbReference type="EMBL" id="MTKT01002492">
    <property type="protein sequence ID" value="OWM78583.1"/>
    <property type="molecule type" value="Genomic_DNA"/>
</dbReference>
<dbReference type="PANTHER" id="PTHR46133:SF28">
    <property type="entry name" value="BHLH TRANSCRIPTION FACTOR"/>
    <property type="match status" value="1"/>
</dbReference>
<reference evidence="8" key="1">
    <citation type="journal article" date="2017" name="Plant J.">
        <title>The pomegranate (Punica granatum L.) genome and the genomics of punicalagin biosynthesis.</title>
        <authorList>
            <person name="Qin G."/>
            <person name="Xu C."/>
            <person name="Ming R."/>
            <person name="Tang H."/>
            <person name="Guyot R."/>
            <person name="Kramer E.M."/>
            <person name="Hu Y."/>
            <person name="Yi X."/>
            <person name="Qi Y."/>
            <person name="Xu X."/>
            <person name="Gao Z."/>
            <person name="Pan H."/>
            <person name="Jian J."/>
            <person name="Tian Y."/>
            <person name="Yue Z."/>
            <person name="Xu Y."/>
        </authorList>
    </citation>
    <scope>NUCLEOTIDE SEQUENCE [LARGE SCALE GENOMIC DNA]</scope>
    <source>
        <strain evidence="8">cv. Dabenzi</strain>
    </source>
</reference>
<accession>A0A218X0Y0</accession>
<keyword evidence="3" id="KW-0804">Transcription</keyword>
<dbReference type="InterPro" id="IPR011598">
    <property type="entry name" value="bHLH_dom"/>
</dbReference>
<evidence type="ECO:0000259" key="6">
    <source>
        <dbReference type="PROSITE" id="PS50888"/>
    </source>
</evidence>
<dbReference type="PROSITE" id="PS50888">
    <property type="entry name" value="BHLH"/>
    <property type="match status" value="1"/>
</dbReference>
<dbReference type="CDD" id="cd11446">
    <property type="entry name" value="bHLH_AtILR3_like"/>
    <property type="match status" value="1"/>
</dbReference>
<dbReference type="GO" id="GO:0005634">
    <property type="term" value="C:nucleus"/>
    <property type="evidence" value="ECO:0007669"/>
    <property type="project" value="UniProtKB-SubCell"/>
</dbReference>
<dbReference type="InterPro" id="IPR036638">
    <property type="entry name" value="HLH_DNA-bd_sf"/>
</dbReference>
<dbReference type="Gene3D" id="1.20.5.340">
    <property type="match status" value="1"/>
</dbReference>
<gene>
    <name evidence="7" type="ORF">CDL15_Pgr002750</name>
</gene>
<evidence type="ECO:0000313" key="7">
    <source>
        <dbReference type="EMBL" id="OWM78583.1"/>
    </source>
</evidence>
<keyword evidence="2" id="KW-0805">Transcription regulation</keyword>
<keyword evidence="4" id="KW-0539">Nucleus</keyword>
<dbReference type="GO" id="GO:0006879">
    <property type="term" value="P:intracellular iron ion homeostasis"/>
    <property type="evidence" value="ECO:0007669"/>
    <property type="project" value="InterPro"/>
</dbReference>
<name>A0A218X0Y0_PUNGR</name>
<keyword evidence="5" id="KW-0175">Coiled coil</keyword>
<dbReference type="AlphaFoldDB" id="A0A218X0Y0"/>
<evidence type="ECO:0000256" key="5">
    <source>
        <dbReference type="SAM" id="Coils"/>
    </source>
</evidence>
<dbReference type="SUPFAM" id="SSF47459">
    <property type="entry name" value="HLH, helix-loop-helix DNA-binding domain"/>
    <property type="match status" value="1"/>
</dbReference>
<comment type="caution">
    <text evidence="7">The sequence shown here is derived from an EMBL/GenBank/DDBJ whole genome shotgun (WGS) entry which is preliminary data.</text>
</comment>
<dbReference type="GO" id="GO:0046983">
    <property type="term" value="F:protein dimerization activity"/>
    <property type="evidence" value="ECO:0007669"/>
    <property type="project" value="InterPro"/>
</dbReference>
<feature type="coiled-coil region" evidence="5">
    <location>
        <begin position="128"/>
        <end position="190"/>
    </location>
</feature>